<feature type="compositionally biased region" description="Low complexity" evidence="1">
    <location>
        <begin position="139"/>
        <end position="157"/>
    </location>
</feature>
<dbReference type="AlphaFoldDB" id="A0A831W3G8"/>
<evidence type="ECO:0000256" key="2">
    <source>
        <dbReference type="SAM" id="Phobius"/>
    </source>
</evidence>
<evidence type="ECO:0000313" key="4">
    <source>
        <dbReference type="EMBL" id="HEB96604.1"/>
    </source>
</evidence>
<proteinExistence type="predicted"/>
<dbReference type="PROSITE" id="PS00018">
    <property type="entry name" value="EF_HAND_1"/>
    <property type="match status" value="5"/>
</dbReference>
<dbReference type="Pfam" id="PF13202">
    <property type="entry name" value="EF-hand_5"/>
    <property type="match status" value="3"/>
</dbReference>
<dbReference type="InterPro" id="IPR002048">
    <property type="entry name" value="EF_hand_dom"/>
</dbReference>
<feature type="region of interest" description="Disordered" evidence="1">
    <location>
        <begin position="139"/>
        <end position="159"/>
    </location>
</feature>
<feature type="domain" description="EF-hand" evidence="3">
    <location>
        <begin position="254"/>
        <end position="277"/>
    </location>
</feature>
<feature type="transmembrane region" description="Helical" evidence="2">
    <location>
        <begin position="86"/>
        <end position="103"/>
    </location>
</feature>
<feature type="domain" description="EF-hand" evidence="3">
    <location>
        <begin position="164"/>
        <end position="191"/>
    </location>
</feature>
<gene>
    <name evidence="4" type="ORF">ENI96_09275</name>
</gene>
<keyword evidence="2" id="KW-0812">Transmembrane</keyword>
<reference evidence="4" key="1">
    <citation type="journal article" date="2020" name="mSystems">
        <title>Genome- and Community-Level Interaction Insights into Carbon Utilization and Element Cycling Functions of Hydrothermarchaeota in Hydrothermal Sediment.</title>
        <authorList>
            <person name="Zhou Z."/>
            <person name="Liu Y."/>
            <person name="Xu W."/>
            <person name="Pan J."/>
            <person name="Luo Z.H."/>
            <person name="Li M."/>
        </authorList>
    </citation>
    <scope>NUCLEOTIDE SEQUENCE [LARGE SCALE GENOMIC DNA]</scope>
    <source>
        <strain evidence="4">HyVt-443</strain>
    </source>
</reference>
<dbReference type="Gene3D" id="1.10.238.10">
    <property type="entry name" value="EF-hand"/>
    <property type="match status" value="2"/>
</dbReference>
<keyword evidence="2" id="KW-0472">Membrane</keyword>
<feature type="region of interest" description="Disordered" evidence="1">
    <location>
        <begin position="239"/>
        <end position="259"/>
    </location>
</feature>
<dbReference type="InterPro" id="IPR018247">
    <property type="entry name" value="EF_Hand_1_Ca_BS"/>
</dbReference>
<sequence length="326" mass="35885">MPATAWWRCAVPETRHGIPFLPVATGRELGHSAEGVGRNPAGAAATRAVDGRRIRSHDRNPAMDQGSQSMERTAMNRRRNTNRNRLLAALVPLLLTAGTAAAMPPGGGPLTFDDFDLNGDGVITRQEMDQVRAQRMAAAREAGQQRPAAAPGAAQSRRGGRMPVFQEFDLNGDGVLTEEEFIEARGQRVAQRAGEGRQMQGLANMVQFSDLDLNRDGQVDPAEFRAGMMRHRQSRFQGRGYGRRGMARPGTGRIDQDGDGYISQQEFEAARARHMARWNQAGTTRPVAPQPPAFPDIDSDGDGRISPQELDAFRVERWRRYGGYPR</sequence>
<organism evidence="4">
    <name type="scientific">Sedimenticola thiotaurini</name>
    <dbReference type="NCBI Taxonomy" id="1543721"/>
    <lineage>
        <taxon>Bacteria</taxon>
        <taxon>Pseudomonadati</taxon>
        <taxon>Pseudomonadota</taxon>
        <taxon>Gammaproteobacteria</taxon>
        <taxon>Chromatiales</taxon>
        <taxon>Sedimenticolaceae</taxon>
        <taxon>Sedimenticola</taxon>
    </lineage>
</organism>
<dbReference type="Pfam" id="PF13499">
    <property type="entry name" value="EF-hand_7"/>
    <property type="match status" value="1"/>
</dbReference>
<dbReference type="InterPro" id="IPR011992">
    <property type="entry name" value="EF-hand-dom_pair"/>
</dbReference>
<accession>A0A831W3G8</accession>
<protein>
    <recommendedName>
        <fullName evidence="3">EF-hand domain-containing protein</fullName>
    </recommendedName>
</protein>
<dbReference type="PANTHER" id="PTHR10827">
    <property type="entry name" value="RETICULOCALBIN"/>
    <property type="match status" value="1"/>
</dbReference>
<feature type="region of interest" description="Disordered" evidence="1">
    <location>
        <begin position="281"/>
        <end position="309"/>
    </location>
</feature>
<dbReference type="GO" id="GO:0005509">
    <property type="term" value="F:calcium ion binding"/>
    <property type="evidence" value="ECO:0007669"/>
    <property type="project" value="InterPro"/>
</dbReference>
<evidence type="ECO:0000259" key="3">
    <source>
        <dbReference type="PROSITE" id="PS50222"/>
    </source>
</evidence>
<dbReference type="Proteomes" id="UP000886251">
    <property type="component" value="Unassembled WGS sequence"/>
</dbReference>
<dbReference type="SMART" id="SM00054">
    <property type="entry name" value="EFh"/>
    <property type="match status" value="5"/>
</dbReference>
<dbReference type="SUPFAM" id="SSF47473">
    <property type="entry name" value="EF-hand"/>
    <property type="match status" value="1"/>
</dbReference>
<dbReference type="PROSITE" id="PS50222">
    <property type="entry name" value="EF_HAND_2"/>
    <property type="match status" value="4"/>
</dbReference>
<feature type="domain" description="EF-hand" evidence="3">
    <location>
        <begin position="112"/>
        <end position="138"/>
    </location>
</feature>
<feature type="domain" description="EF-hand" evidence="3">
    <location>
        <begin position="208"/>
        <end position="234"/>
    </location>
</feature>
<comment type="caution">
    <text evidence="4">The sequence shown here is derived from an EMBL/GenBank/DDBJ whole genome shotgun (WGS) entry which is preliminary data.</text>
</comment>
<keyword evidence="2" id="KW-1133">Transmembrane helix</keyword>
<dbReference type="PANTHER" id="PTHR10827:SF85">
    <property type="entry name" value="CALCIUM-BINDING PROTEIN"/>
    <property type="match status" value="1"/>
</dbReference>
<evidence type="ECO:0000256" key="1">
    <source>
        <dbReference type="SAM" id="MobiDB-lite"/>
    </source>
</evidence>
<name>A0A831W3G8_9GAMM</name>
<dbReference type="EMBL" id="DRKP01000105">
    <property type="protein sequence ID" value="HEB96604.1"/>
    <property type="molecule type" value="Genomic_DNA"/>
</dbReference>